<gene>
    <name evidence="4" type="ORF">g.39940</name>
</gene>
<feature type="signal peptide" evidence="2">
    <location>
        <begin position="1"/>
        <end position="18"/>
    </location>
</feature>
<sequence>MFVVAKLCLCVVYLFILTMKRNRDRSFISTNSEIDRFLSDSESSLFSSGGESDYIPSDCSDTESSSVEINENGDDVEGEVELPYVQEDVHMELVDGYNNNKDNVINLDPNVQFAVNAVHDRYDNVQGTPEAHQRKKTKNEGNQGERKEQSGQPQKPSYKQAVAGIRVGVLHSNFPETLLTTEQMEKIQSFILEAIVEEQEGPYSPRFYGINRRQGVLILTCENTETAEWLKGKQDSLKPWEEASLRIVPEEEIPRARIATVYLPDSILDTTEKIMKLLKGQNKELSVGEWNVLRRSDEGKSVLLTLAIDCATANKLEKEGPWIGYKFGKVQLRLKKKHQGNIEQPTREEGTTEKSKTVTTEKMTAEEMEVEEATKVSEQSVHTLPKRSTPQASAAVEEERPTCSLFLKKGPSLKGPSVSARGRKGDKVSKQSRRRDGDGPPGGGGKKA</sequence>
<evidence type="ECO:0000259" key="3">
    <source>
        <dbReference type="Pfam" id="PF16012"/>
    </source>
</evidence>
<dbReference type="EMBL" id="GECU01002291">
    <property type="protein sequence ID" value="JAT05416.1"/>
    <property type="molecule type" value="Transcribed_RNA"/>
</dbReference>
<feature type="domain" description="DUF4780" evidence="3">
    <location>
        <begin position="162"/>
        <end position="333"/>
    </location>
</feature>
<dbReference type="InterPro" id="IPR031961">
    <property type="entry name" value="DUF4780"/>
</dbReference>
<proteinExistence type="predicted"/>
<accession>A0A1B6K1V5</accession>
<evidence type="ECO:0000256" key="2">
    <source>
        <dbReference type="SAM" id="SignalP"/>
    </source>
</evidence>
<organism evidence="4">
    <name type="scientific">Homalodisca liturata</name>
    <dbReference type="NCBI Taxonomy" id="320908"/>
    <lineage>
        <taxon>Eukaryota</taxon>
        <taxon>Metazoa</taxon>
        <taxon>Ecdysozoa</taxon>
        <taxon>Arthropoda</taxon>
        <taxon>Hexapoda</taxon>
        <taxon>Insecta</taxon>
        <taxon>Pterygota</taxon>
        <taxon>Neoptera</taxon>
        <taxon>Paraneoptera</taxon>
        <taxon>Hemiptera</taxon>
        <taxon>Auchenorrhyncha</taxon>
        <taxon>Membracoidea</taxon>
        <taxon>Cicadellidae</taxon>
        <taxon>Cicadellinae</taxon>
        <taxon>Proconiini</taxon>
        <taxon>Homalodisca</taxon>
    </lineage>
</organism>
<feature type="compositionally biased region" description="Basic and acidic residues" evidence="1">
    <location>
        <begin position="345"/>
        <end position="356"/>
    </location>
</feature>
<evidence type="ECO:0000256" key="1">
    <source>
        <dbReference type="SAM" id="MobiDB-lite"/>
    </source>
</evidence>
<reference evidence="4" key="1">
    <citation type="submission" date="2015-11" db="EMBL/GenBank/DDBJ databases">
        <title>De novo transcriptome assembly of four potential Pierce s Disease insect vectors from Arizona vineyards.</title>
        <authorList>
            <person name="Tassone E.E."/>
        </authorList>
    </citation>
    <scope>NUCLEOTIDE SEQUENCE</scope>
</reference>
<keyword evidence="2" id="KW-0732">Signal</keyword>
<dbReference type="AlphaFoldDB" id="A0A1B6K1V5"/>
<feature type="compositionally biased region" description="Polar residues" evidence="1">
    <location>
        <begin position="377"/>
        <end position="392"/>
    </location>
</feature>
<feature type="region of interest" description="Disordered" evidence="1">
    <location>
        <begin position="48"/>
        <end position="70"/>
    </location>
</feature>
<feature type="region of interest" description="Disordered" evidence="1">
    <location>
        <begin position="338"/>
        <end position="448"/>
    </location>
</feature>
<evidence type="ECO:0000313" key="4">
    <source>
        <dbReference type="EMBL" id="JAT05416.1"/>
    </source>
</evidence>
<feature type="compositionally biased region" description="Basic and acidic residues" evidence="1">
    <location>
        <begin position="423"/>
        <end position="438"/>
    </location>
</feature>
<feature type="compositionally biased region" description="Gly residues" evidence="1">
    <location>
        <begin position="439"/>
        <end position="448"/>
    </location>
</feature>
<dbReference type="Pfam" id="PF16012">
    <property type="entry name" value="DUF4780"/>
    <property type="match status" value="1"/>
</dbReference>
<name>A0A1B6K1V5_9HEMI</name>
<protein>
    <recommendedName>
        <fullName evidence="3">DUF4780 domain-containing protein</fullName>
    </recommendedName>
</protein>
<feature type="chain" id="PRO_5008586224" description="DUF4780 domain-containing protein" evidence="2">
    <location>
        <begin position="19"/>
        <end position="448"/>
    </location>
</feature>
<feature type="region of interest" description="Disordered" evidence="1">
    <location>
        <begin position="125"/>
        <end position="158"/>
    </location>
</feature>